<keyword evidence="4" id="KW-1185">Reference proteome</keyword>
<dbReference type="PANTHER" id="PTHR23150:SF19">
    <property type="entry name" value="FORMYLGLYCINE-GENERATING ENZYME"/>
    <property type="match status" value="1"/>
</dbReference>
<dbReference type="InterPro" id="IPR051043">
    <property type="entry name" value="Sulfatase_Mod_Factor_Kinase"/>
</dbReference>
<feature type="region of interest" description="Disordered" evidence="1">
    <location>
        <begin position="41"/>
        <end position="62"/>
    </location>
</feature>
<evidence type="ECO:0000256" key="1">
    <source>
        <dbReference type="SAM" id="MobiDB-lite"/>
    </source>
</evidence>
<dbReference type="Proteomes" id="UP000199581">
    <property type="component" value="Unassembled WGS sequence"/>
</dbReference>
<dbReference type="Pfam" id="PF03781">
    <property type="entry name" value="FGE-sulfatase"/>
    <property type="match status" value="1"/>
</dbReference>
<dbReference type="InterPro" id="IPR016187">
    <property type="entry name" value="CTDL_fold"/>
</dbReference>
<dbReference type="SUPFAM" id="SSF56436">
    <property type="entry name" value="C-type lectin-like"/>
    <property type="match status" value="1"/>
</dbReference>
<accession>A0A8G2C408</accession>
<name>A0A8G2C408_DESNO</name>
<dbReference type="AlphaFoldDB" id="A0A8G2C408"/>
<dbReference type="InterPro" id="IPR042095">
    <property type="entry name" value="SUMF_sf"/>
</dbReference>
<protein>
    <submittedName>
        <fullName evidence="3">Formylglycine-generating enzyme, required for sulfatase activity, contains SUMF1/FGE domain</fullName>
    </submittedName>
</protein>
<sequence>MTHAKDNSEKSSLILKKNTAEMVLGRTHDMLGLTARTMEVTSGQQIKAEGPERQRDSKGPYGPEYLDPFTGMEFVWVPGGSFEMGDVLSDYDLLESSCPVHTVKLYGFYMGRCAVTQGEWMRVMGKNPSGYPRGDRYPVVEVSWNDVQEFIFRLNQQSGRTYALPSEAQWEYAAREGGKRVRFGTGRDCIGPDEANYDCSGKYVETYSRAGLYRGETVPVDSFFPNALGLYQMSGNVWEWCHDEWHDNYEGAPQDGSVWKTGEDLDRATDRVIRGGGWNCLPQDLRAASRSGDYSSSWLDNLGFRLARPCSLQEG</sequence>
<dbReference type="OrthoDB" id="9768004at2"/>
<dbReference type="RefSeq" id="WP_092192931.1">
    <property type="nucleotide sequence ID" value="NZ_FOTO01000008.1"/>
</dbReference>
<proteinExistence type="predicted"/>
<dbReference type="InterPro" id="IPR005532">
    <property type="entry name" value="SUMF_dom"/>
</dbReference>
<dbReference type="EMBL" id="FOTO01000008">
    <property type="protein sequence ID" value="SFL89146.1"/>
    <property type="molecule type" value="Genomic_DNA"/>
</dbReference>
<evidence type="ECO:0000313" key="4">
    <source>
        <dbReference type="Proteomes" id="UP000199581"/>
    </source>
</evidence>
<comment type="caution">
    <text evidence="3">The sequence shown here is derived from an EMBL/GenBank/DDBJ whole genome shotgun (WGS) entry which is preliminary data.</text>
</comment>
<dbReference type="PANTHER" id="PTHR23150">
    <property type="entry name" value="SULFATASE MODIFYING FACTOR 1, 2"/>
    <property type="match status" value="1"/>
</dbReference>
<dbReference type="GO" id="GO:0120147">
    <property type="term" value="F:formylglycine-generating oxidase activity"/>
    <property type="evidence" value="ECO:0007669"/>
    <property type="project" value="TreeGrafter"/>
</dbReference>
<feature type="compositionally biased region" description="Basic and acidic residues" evidence="1">
    <location>
        <begin position="49"/>
        <end position="58"/>
    </location>
</feature>
<reference evidence="3 4" key="1">
    <citation type="submission" date="2016-10" db="EMBL/GenBank/DDBJ databases">
        <authorList>
            <person name="Varghese N."/>
            <person name="Submissions S."/>
        </authorList>
    </citation>
    <scope>NUCLEOTIDE SEQUENCE [LARGE SCALE GENOMIC DNA]</scope>
    <source>
        <strain evidence="3 4">DSM 1741</strain>
    </source>
</reference>
<evidence type="ECO:0000259" key="2">
    <source>
        <dbReference type="Pfam" id="PF03781"/>
    </source>
</evidence>
<evidence type="ECO:0000313" key="3">
    <source>
        <dbReference type="EMBL" id="SFL89146.1"/>
    </source>
</evidence>
<dbReference type="Gene3D" id="3.90.1580.10">
    <property type="entry name" value="paralog of FGE (formylglycine-generating enzyme)"/>
    <property type="match status" value="1"/>
</dbReference>
<gene>
    <name evidence="3" type="ORF">SAMN05421830_108141</name>
</gene>
<feature type="domain" description="Sulfatase-modifying factor enzyme-like" evidence="2">
    <location>
        <begin position="73"/>
        <end position="308"/>
    </location>
</feature>
<organism evidence="3 4">
    <name type="scientific">Desulfomicrobium norvegicum (strain DSM 1741 / NCIMB 8310)</name>
    <name type="common">Desulfovibrio baculatus (strain Norway 4)</name>
    <name type="synonym">Desulfovibrio desulfuricans (strain Norway 4)</name>
    <dbReference type="NCBI Taxonomy" id="52561"/>
    <lineage>
        <taxon>Bacteria</taxon>
        <taxon>Pseudomonadati</taxon>
        <taxon>Thermodesulfobacteriota</taxon>
        <taxon>Desulfovibrionia</taxon>
        <taxon>Desulfovibrionales</taxon>
        <taxon>Desulfomicrobiaceae</taxon>
        <taxon>Desulfomicrobium</taxon>
    </lineage>
</organism>